<proteinExistence type="inferred from homology"/>
<dbReference type="Gene3D" id="3.90.25.10">
    <property type="entry name" value="UDP-galactose 4-epimerase, domain 1"/>
    <property type="match status" value="1"/>
</dbReference>
<feature type="domain" description="NAD-dependent epimerase/dehydratase" evidence="2">
    <location>
        <begin position="13"/>
        <end position="273"/>
    </location>
</feature>
<dbReference type="Pfam" id="PF01370">
    <property type="entry name" value="Epimerase"/>
    <property type="match status" value="1"/>
</dbReference>
<comment type="similarity">
    <text evidence="1">Belongs to the NAD(P)-dependent epimerase/dehydratase family.</text>
</comment>
<name>A0A0G0G6I5_9BACT</name>
<reference evidence="3 4" key="1">
    <citation type="journal article" date="2015" name="Nature">
        <title>rRNA introns, odd ribosomes, and small enigmatic genomes across a large radiation of phyla.</title>
        <authorList>
            <person name="Brown C.T."/>
            <person name="Hug L.A."/>
            <person name="Thomas B.C."/>
            <person name="Sharon I."/>
            <person name="Castelle C.J."/>
            <person name="Singh A."/>
            <person name="Wilkins M.J."/>
            <person name="Williams K.H."/>
            <person name="Banfield J.F."/>
        </authorList>
    </citation>
    <scope>NUCLEOTIDE SEQUENCE [LARGE SCALE GENOMIC DNA]</scope>
</reference>
<dbReference type="Proteomes" id="UP000034917">
    <property type="component" value="Unassembled WGS sequence"/>
</dbReference>
<dbReference type="AlphaFoldDB" id="A0A0G0G6I5"/>
<dbReference type="InterPro" id="IPR036291">
    <property type="entry name" value="NAD(P)-bd_dom_sf"/>
</dbReference>
<dbReference type="PANTHER" id="PTHR43000">
    <property type="entry name" value="DTDP-D-GLUCOSE 4,6-DEHYDRATASE-RELATED"/>
    <property type="match status" value="1"/>
</dbReference>
<evidence type="ECO:0000313" key="4">
    <source>
        <dbReference type="Proteomes" id="UP000034917"/>
    </source>
</evidence>
<sequence>MISTKKFYSNKKIFICGGAGFIGHHLLDKLIQFNSQTTVGDNLSSGNIKNIFRIWKKNGLKYIKKDWGYQASNKHKFILLDFNDYNKTLRAFNDNEIVFHLAARFGGRGYIDSHPADCCDNFSIDQNIIKAASVVSVDRIQFASTACVYPFDLQKNYYSKYLLKESDAFKNNWANADREYGWAKLMGELTLKAFNKQYGLRGSITRYVTAYGPWENDTHAIIMLIRRAVEKKDPYLIWGSGKQDRDFTYVDDIVSGTLEACKKITNADAVNLGTGKRHSMVETINIIFDLLGWKPKKIIFDKTKPEGVKTRALNNYKAKKLLNWFPKCDFKTGLKKTIDWFIKEKPKSMETLK</sequence>
<gene>
    <name evidence="3" type="ORF">US40_C0001G0062</name>
</gene>
<dbReference type="InterPro" id="IPR001509">
    <property type="entry name" value="Epimerase_deHydtase"/>
</dbReference>
<protein>
    <submittedName>
        <fullName evidence="3">NAD-dependent epimerase/dehydratase</fullName>
    </submittedName>
</protein>
<evidence type="ECO:0000259" key="2">
    <source>
        <dbReference type="Pfam" id="PF01370"/>
    </source>
</evidence>
<dbReference type="EMBL" id="LBSV01000001">
    <property type="protein sequence ID" value="KKQ26713.1"/>
    <property type="molecule type" value="Genomic_DNA"/>
</dbReference>
<evidence type="ECO:0000313" key="3">
    <source>
        <dbReference type="EMBL" id="KKQ26713.1"/>
    </source>
</evidence>
<organism evidence="3 4">
    <name type="scientific">Candidatus Roizmanbacteria bacterium GW2011_GWC2_37_13</name>
    <dbReference type="NCBI Taxonomy" id="1618486"/>
    <lineage>
        <taxon>Bacteria</taxon>
        <taxon>Candidatus Roizmaniibacteriota</taxon>
    </lineage>
</organism>
<dbReference type="SUPFAM" id="SSF51735">
    <property type="entry name" value="NAD(P)-binding Rossmann-fold domains"/>
    <property type="match status" value="1"/>
</dbReference>
<comment type="caution">
    <text evidence="3">The sequence shown here is derived from an EMBL/GenBank/DDBJ whole genome shotgun (WGS) entry which is preliminary data.</text>
</comment>
<dbReference type="Gene3D" id="3.40.50.720">
    <property type="entry name" value="NAD(P)-binding Rossmann-like Domain"/>
    <property type="match status" value="1"/>
</dbReference>
<accession>A0A0G0G6I5</accession>
<evidence type="ECO:0000256" key="1">
    <source>
        <dbReference type="ARBA" id="ARBA00007637"/>
    </source>
</evidence>